<keyword evidence="1" id="KW-0812">Transmembrane</keyword>
<gene>
    <name evidence="2" type="ORF">ACFQY0_03930</name>
</gene>
<accession>A0ABW2L593</accession>
<dbReference type="Proteomes" id="UP001596472">
    <property type="component" value="Unassembled WGS sequence"/>
</dbReference>
<comment type="caution">
    <text evidence="2">The sequence shown here is derived from an EMBL/GenBank/DDBJ whole genome shotgun (WGS) entry which is preliminary data.</text>
</comment>
<dbReference type="RefSeq" id="WP_379709305.1">
    <property type="nucleotide sequence ID" value="NZ_JBHTBS010000001.1"/>
</dbReference>
<keyword evidence="1" id="KW-1133">Transmembrane helix</keyword>
<feature type="transmembrane region" description="Helical" evidence="1">
    <location>
        <begin position="227"/>
        <end position="250"/>
    </location>
</feature>
<keyword evidence="1" id="KW-0472">Membrane</keyword>
<evidence type="ECO:0000313" key="3">
    <source>
        <dbReference type="Proteomes" id="UP001596472"/>
    </source>
</evidence>
<evidence type="ECO:0008006" key="4">
    <source>
        <dbReference type="Google" id="ProtNLM"/>
    </source>
</evidence>
<proteinExistence type="predicted"/>
<organism evidence="2 3">
    <name type="scientific">Haloferula chungangensis</name>
    <dbReference type="NCBI Taxonomy" id="1048331"/>
    <lineage>
        <taxon>Bacteria</taxon>
        <taxon>Pseudomonadati</taxon>
        <taxon>Verrucomicrobiota</taxon>
        <taxon>Verrucomicrobiia</taxon>
        <taxon>Verrucomicrobiales</taxon>
        <taxon>Verrucomicrobiaceae</taxon>
        <taxon>Haloferula</taxon>
    </lineage>
</organism>
<keyword evidence="3" id="KW-1185">Reference proteome</keyword>
<reference evidence="3" key="1">
    <citation type="journal article" date="2019" name="Int. J. Syst. Evol. Microbiol.">
        <title>The Global Catalogue of Microorganisms (GCM) 10K type strain sequencing project: providing services to taxonomists for standard genome sequencing and annotation.</title>
        <authorList>
            <consortium name="The Broad Institute Genomics Platform"/>
            <consortium name="The Broad Institute Genome Sequencing Center for Infectious Disease"/>
            <person name="Wu L."/>
            <person name="Ma J."/>
        </authorList>
    </citation>
    <scope>NUCLEOTIDE SEQUENCE [LARGE SCALE GENOMIC DNA]</scope>
    <source>
        <strain evidence="3">CGMCC 4.1467</strain>
    </source>
</reference>
<sequence>MKVGEMGDLPNGHLAMLFPVKAIHTLPFKAPSTDPALFEDLSVMHAERLGIRPDPMAGQLSDHFVVSEGEESTVLLHAVLKSPGDGELPLRTPKDFDLSARAFQAEGDAVTAWKELGRWVFAIHSGGKLLYAQATSFDGKVPDNNFLREIHLALGQLGLQGLKVTPQHVHVWPPEGELGDAGSLADGLGVRAVVEARPDPVIPVPESRLLPADVRAARRERQQRNRIYAGVAAVALLYLGAVVWVFLGLWQDIQKRDRLAKSADSVKDIASEYQTQMAKWDELEPVVSAAQSPLEIMLNIANSIPPNSGVRLTIADIGPDGVKLTGAAPQSAPVNAFSLALKRTADLTWLNWENEAPRKTAKGWEFRFTGTPQR</sequence>
<protein>
    <recommendedName>
        <fullName evidence="4">Fimbrial assembly protein</fullName>
    </recommendedName>
</protein>
<evidence type="ECO:0000313" key="2">
    <source>
        <dbReference type="EMBL" id="MFC7336315.1"/>
    </source>
</evidence>
<evidence type="ECO:0000256" key="1">
    <source>
        <dbReference type="SAM" id="Phobius"/>
    </source>
</evidence>
<name>A0ABW2L593_9BACT</name>
<dbReference type="EMBL" id="JBHTBS010000001">
    <property type="protein sequence ID" value="MFC7336315.1"/>
    <property type="molecule type" value="Genomic_DNA"/>
</dbReference>